<keyword evidence="1" id="KW-0547">Nucleotide-binding</keyword>
<protein>
    <submittedName>
        <fullName evidence="5">ATP-dependent helicase DinG/Rad3</fullName>
    </submittedName>
</protein>
<dbReference type="Gene3D" id="3.40.50.300">
    <property type="entry name" value="P-loop containing nucleotide triphosphate hydrolases"/>
    <property type="match status" value="1"/>
</dbReference>
<dbReference type="PROSITE" id="PS51193">
    <property type="entry name" value="HELICASE_ATP_BIND_2"/>
    <property type="match status" value="1"/>
</dbReference>
<dbReference type="Proteomes" id="UP000029228">
    <property type="component" value="Unassembled WGS sequence"/>
</dbReference>
<dbReference type="GO" id="GO:0004386">
    <property type="term" value="F:helicase activity"/>
    <property type="evidence" value="ECO:0007669"/>
    <property type="project" value="UniProtKB-KW"/>
</dbReference>
<dbReference type="STRING" id="990268.JCM19235_4505"/>
<evidence type="ECO:0000256" key="1">
    <source>
        <dbReference type="ARBA" id="ARBA00022741"/>
    </source>
</evidence>
<gene>
    <name evidence="5" type="ORF">JCM19235_4505</name>
</gene>
<accession>A0A090RXW1</accession>
<keyword evidence="5" id="KW-0347">Helicase</keyword>
<keyword evidence="2" id="KW-0378">Hydrolase</keyword>
<dbReference type="GO" id="GO:0016787">
    <property type="term" value="F:hydrolase activity"/>
    <property type="evidence" value="ECO:0007669"/>
    <property type="project" value="UniProtKB-KW"/>
</dbReference>
<proteinExistence type="predicted"/>
<feature type="domain" description="Helicase ATP-binding" evidence="4">
    <location>
        <begin position="1"/>
        <end position="134"/>
    </location>
</feature>
<dbReference type="GO" id="GO:0005524">
    <property type="term" value="F:ATP binding"/>
    <property type="evidence" value="ECO:0007669"/>
    <property type="project" value="UniProtKB-KW"/>
</dbReference>
<organism evidence="5 6">
    <name type="scientific">Vibrio maritimus</name>
    <dbReference type="NCBI Taxonomy" id="990268"/>
    <lineage>
        <taxon>Bacteria</taxon>
        <taxon>Pseudomonadati</taxon>
        <taxon>Pseudomonadota</taxon>
        <taxon>Gammaproteobacteria</taxon>
        <taxon>Vibrionales</taxon>
        <taxon>Vibrionaceae</taxon>
        <taxon>Vibrio</taxon>
    </lineage>
</organism>
<reference evidence="5 6" key="2">
    <citation type="submission" date="2014-09" db="EMBL/GenBank/DDBJ databases">
        <authorList>
            <consortium name="NBRP consortium"/>
            <person name="Sawabe T."/>
            <person name="Meirelles P."/>
            <person name="Nakanishi M."/>
            <person name="Sayaka M."/>
            <person name="Hattori M."/>
            <person name="Ohkuma M."/>
        </authorList>
    </citation>
    <scope>NUCLEOTIDE SEQUENCE [LARGE SCALE GENOMIC DNA]</scope>
    <source>
        <strain evidence="6">JCM19235</strain>
    </source>
</reference>
<evidence type="ECO:0000313" key="6">
    <source>
        <dbReference type="Proteomes" id="UP000029228"/>
    </source>
</evidence>
<evidence type="ECO:0000256" key="2">
    <source>
        <dbReference type="ARBA" id="ARBA00022801"/>
    </source>
</evidence>
<keyword evidence="3" id="KW-0067">ATP-binding</keyword>
<dbReference type="EMBL" id="BBMR01000005">
    <property type="protein sequence ID" value="GAL20305.1"/>
    <property type="molecule type" value="Genomic_DNA"/>
</dbReference>
<evidence type="ECO:0000313" key="5">
    <source>
        <dbReference type="EMBL" id="GAL20305.1"/>
    </source>
</evidence>
<dbReference type="SUPFAM" id="SSF52540">
    <property type="entry name" value="P-loop containing nucleoside triphosphate hydrolases"/>
    <property type="match status" value="1"/>
</dbReference>
<dbReference type="AlphaFoldDB" id="A0A090RXW1"/>
<evidence type="ECO:0000259" key="4">
    <source>
        <dbReference type="PROSITE" id="PS51193"/>
    </source>
</evidence>
<comment type="caution">
    <text evidence="5">The sequence shown here is derived from an EMBL/GenBank/DDBJ whole genome shotgun (WGS) entry which is preliminary data.</text>
</comment>
<dbReference type="InterPro" id="IPR014013">
    <property type="entry name" value="Helic_SF1/SF2_ATP-bd_DinG/Rad3"/>
</dbReference>
<dbReference type="InterPro" id="IPR027417">
    <property type="entry name" value="P-loop_NTPase"/>
</dbReference>
<sequence>MIVAEAGTGIGKSLSYLMATIPVAVQNNRKIVISTATVALQEQLLNKDLPLFRRITDQNFSFIIAKGRQRYCCAEKLAVPAARMVVKWQYLKPNPRHQILPSYSSCMKNWRKVNGMVIEIHGQSPSMTPSGKPL</sequence>
<reference evidence="5 6" key="1">
    <citation type="submission" date="2014-09" db="EMBL/GenBank/DDBJ databases">
        <title>Vibrio maritimus JCM 19235. (C45) whole genome shotgun sequence.</title>
        <authorList>
            <person name="Sawabe T."/>
            <person name="Meirelles P."/>
            <person name="Nakanishi M."/>
            <person name="Sayaka M."/>
            <person name="Hattori M."/>
            <person name="Ohkuma M."/>
        </authorList>
    </citation>
    <scope>NUCLEOTIDE SEQUENCE [LARGE SCALE GENOMIC DNA]</scope>
    <source>
        <strain evidence="6">JCM19235</strain>
    </source>
</reference>
<evidence type="ECO:0000256" key="3">
    <source>
        <dbReference type="ARBA" id="ARBA00022840"/>
    </source>
</evidence>
<keyword evidence="6" id="KW-1185">Reference proteome</keyword>
<name>A0A090RXW1_9VIBR</name>